<comment type="caution">
    <text evidence="8">The sequence shown here is derived from an EMBL/GenBank/DDBJ whole genome shotgun (WGS) entry which is preliminary data.</text>
</comment>
<dbReference type="Pfam" id="PF08482">
    <property type="entry name" value="HrpB_C"/>
    <property type="match status" value="1"/>
</dbReference>
<dbReference type="Pfam" id="PF24473">
    <property type="entry name" value="CON_HrpB"/>
    <property type="match status" value="1"/>
</dbReference>
<evidence type="ECO:0000256" key="5">
    <source>
        <dbReference type="SAM" id="MobiDB-lite"/>
    </source>
</evidence>
<dbReference type="InterPro" id="IPR007502">
    <property type="entry name" value="Helicase-assoc_dom"/>
</dbReference>
<dbReference type="InterPro" id="IPR027417">
    <property type="entry name" value="P-loop_NTPase"/>
</dbReference>
<dbReference type="InterPro" id="IPR013689">
    <property type="entry name" value="RNA_helicase_ATP-dep_HrpB_C"/>
</dbReference>
<dbReference type="PANTHER" id="PTHR43519">
    <property type="entry name" value="ATP-DEPENDENT RNA HELICASE HRPB"/>
    <property type="match status" value="1"/>
</dbReference>
<organism evidence="8 9">
    <name type="scientific">Sodaliphilus pleomorphus</name>
    <dbReference type="NCBI Taxonomy" id="2606626"/>
    <lineage>
        <taxon>Bacteria</taxon>
        <taxon>Pseudomonadati</taxon>
        <taxon>Bacteroidota</taxon>
        <taxon>Bacteroidia</taxon>
        <taxon>Bacteroidales</taxon>
        <taxon>Muribaculaceae</taxon>
        <taxon>Sodaliphilus</taxon>
    </lineage>
</organism>
<dbReference type="PIRSF" id="PIRSF005496">
    <property type="entry name" value="ATP_hel_hrpB"/>
    <property type="match status" value="1"/>
</dbReference>
<dbReference type="InterPro" id="IPR014001">
    <property type="entry name" value="Helicase_ATP-bd"/>
</dbReference>
<accession>A0A6L5X941</accession>
<dbReference type="InterPro" id="IPR049614">
    <property type="entry name" value="HrpB_DEXH"/>
</dbReference>
<evidence type="ECO:0000259" key="7">
    <source>
        <dbReference type="PROSITE" id="PS51194"/>
    </source>
</evidence>
<dbReference type="GO" id="GO:0003676">
    <property type="term" value="F:nucleic acid binding"/>
    <property type="evidence" value="ECO:0007669"/>
    <property type="project" value="InterPro"/>
</dbReference>
<evidence type="ECO:0000313" key="9">
    <source>
        <dbReference type="Proteomes" id="UP000483362"/>
    </source>
</evidence>
<evidence type="ECO:0000256" key="3">
    <source>
        <dbReference type="ARBA" id="ARBA00022806"/>
    </source>
</evidence>
<dbReference type="InterPro" id="IPR001650">
    <property type="entry name" value="Helicase_C-like"/>
</dbReference>
<dbReference type="InterPro" id="IPR011545">
    <property type="entry name" value="DEAD/DEAH_box_helicase_dom"/>
</dbReference>
<keyword evidence="2" id="KW-0378">Hydrolase</keyword>
<evidence type="ECO:0000313" key="8">
    <source>
        <dbReference type="EMBL" id="MSS16860.1"/>
    </source>
</evidence>
<dbReference type="Proteomes" id="UP000483362">
    <property type="component" value="Unassembled WGS sequence"/>
</dbReference>
<dbReference type="EMBL" id="VULT01000004">
    <property type="protein sequence ID" value="MSS16860.1"/>
    <property type="molecule type" value="Genomic_DNA"/>
</dbReference>
<reference evidence="8 9" key="1">
    <citation type="submission" date="2019-08" db="EMBL/GenBank/DDBJ databases">
        <title>In-depth cultivation of the pig gut microbiome towards novel bacterial diversity and tailored functional studies.</title>
        <authorList>
            <person name="Wylensek D."/>
            <person name="Hitch T.C.A."/>
            <person name="Clavel T."/>
        </authorList>
    </citation>
    <scope>NUCLEOTIDE SEQUENCE [LARGE SCALE GENOMIC DNA]</scope>
    <source>
        <strain evidence="8 9">Oil-RF-744-WCA-WT-10</strain>
    </source>
</reference>
<dbReference type="Gene3D" id="3.40.50.300">
    <property type="entry name" value="P-loop containing nucleotide triphosphate hydrolases"/>
    <property type="match status" value="2"/>
</dbReference>
<dbReference type="InterPro" id="IPR010225">
    <property type="entry name" value="HrpB"/>
</dbReference>
<gene>
    <name evidence="8" type="primary">hrpB</name>
    <name evidence="8" type="ORF">FYJ29_03640</name>
</gene>
<dbReference type="PROSITE" id="PS51194">
    <property type="entry name" value="HELICASE_CTER"/>
    <property type="match status" value="1"/>
</dbReference>
<dbReference type="CDD" id="cd18791">
    <property type="entry name" value="SF2_C_RHA"/>
    <property type="match status" value="1"/>
</dbReference>
<dbReference type="InterPro" id="IPR056329">
    <property type="entry name" value="CON_HrpB"/>
</dbReference>
<dbReference type="SMART" id="SM00490">
    <property type="entry name" value="HELICc"/>
    <property type="match status" value="1"/>
</dbReference>
<dbReference type="InterPro" id="IPR048333">
    <property type="entry name" value="HA2_WH"/>
</dbReference>
<dbReference type="CDD" id="cd17990">
    <property type="entry name" value="DEXHc_HrpB"/>
    <property type="match status" value="1"/>
</dbReference>
<dbReference type="RefSeq" id="WP_154328322.1">
    <property type="nucleotide sequence ID" value="NZ_CP045696.1"/>
</dbReference>
<dbReference type="Pfam" id="PF00270">
    <property type="entry name" value="DEAD"/>
    <property type="match status" value="1"/>
</dbReference>
<keyword evidence="3 8" id="KW-0347">Helicase</keyword>
<dbReference type="Gene3D" id="1.20.120.1080">
    <property type="match status" value="1"/>
</dbReference>
<dbReference type="GO" id="GO:0004386">
    <property type="term" value="F:helicase activity"/>
    <property type="evidence" value="ECO:0007669"/>
    <property type="project" value="UniProtKB-KW"/>
</dbReference>
<feature type="region of interest" description="Disordered" evidence="5">
    <location>
        <begin position="823"/>
        <end position="843"/>
    </location>
</feature>
<dbReference type="GO" id="GO:0016787">
    <property type="term" value="F:hydrolase activity"/>
    <property type="evidence" value="ECO:0007669"/>
    <property type="project" value="UniProtKB-KW"/>
</dbReference>
<dbReference type="Pfam" id="PF04408">
    <property type="entry name" value="WHD_HA2"/>
    <property type="match status" value="1"/>
</dbReference>
<feature type="domain" description="Helicase ATP-binding" evidence="6">
    <location>
        <begin position="27"/>
        <end position="172"/>
    </location>
</feature>
<dbReference type="GO" id="GO:0005524">
    <property type="term" value="F:ATP binding"/>
    <property type="evidence" value="ECO:0007669"/>
    <property type="project" value="UniProtKB-KW"/>
</dbReference>
<name>A0A6L5X941_9BACT</name>
<keyword evidence="1" id="KW-0547">Nucleotide-binding</keyword>
<protein>
    <submittedName>
        <fullName evidence="8">ATP-dependent helicase HrpB</fullName>
    </submittedName>
</protein>
<sequence length="843" mass="92986">MSIDTTTPHIPPLGRSLPAAAIAAQLNAALHEHHAVVVVAPPGAGKSTLLPLTMLDAMPQGRIVMLEPRRIAARQVAMRMAQMLGEPVGKTVGYQIRFERKITAQTRIEVVTEGILTRRMAGDPTLEGVNCVIFDEFHERSLSTDLAFCLAQHVKSILRPDLNIVVMSATIDTQAICQAIGARAISCSGKIYPVETVRTNVDITPQQIPEAVAIIVSQAHRRHEGDILAFLPGQADIMRCAELLGDNLSPTRVYPLYGNLSAQEQYEAIAPSAPGHRKIVLATPIAETSITIEGVRIVVDSGYYRQLVYDPASGLSHLETVRTSKDMAKQRAGRAGRVAPGTCYQLWTAATELRMSEQRQPEIMNADLTPVVLDIAALGETSVKTLPWLTPPADLDVIKASRQLQLLHAITASGHITPLGRRMATLPCHPRIARMMLHGGQPQLKALACDIAAILEEKDVLATASAGASLLLRVTSLRDARRNKRLGPWRRIAMVAQEYARMAHVPLDNSYPSAEDIGQLVATGYPERVAKAVGNNGIYQLASGGTVQLDPADQLTGYQWLAIASLHAGNQGHGHVYLAAPVDIADLDSLAQWCDNVTWITHQGGIVARREQRLGQLVIQSKPIDIADNDQLTRIVCKAVAREGLSLLDWSDEVKTLQLRVALVAKWHAELSLPDLTTSHLLQNADTWLPLYLTENSRAITTVAQLRKINLAEVLWNIMTYQQQQAVERLAPSRIRVASGRHIKVRYRPGTDVPVLSVRLQECFGMTDTPCVDDGQVPVLMEMLSPGFKPVQLTRDLRSFWHTTYYEVRKELRRRYPKHAWPDDPMQYKPVARSNKPRHLQQQ</sequence>
<evidence type="ECO:0000256" key="2">
    <source>
        <dbReference type="ARBA" id="ARBA00022801"/>
    </source>
</evidence>
<dbReference type="PROSITE" id="PS51192">
    <property type="entry name" value="HELICASE_ATP_BIND_1"/>
    <property type="match status" value="1"/>
</dbReference>
<dbReference type="PANTHER" id="PTHR43519:SF1">
    <property type="entry name" value="ATP-DEPENDENT RNA HELICASE HRPB"/>
    <property type="match status" value="1"/>
</dbReference>
<evidence type="ECO:0000259" key="6">
    <source>
        <dbReference type="PROSITE" id="PS51192"/>
    </source>
</evidence>
<dbReference type="FunFam" id="3.40.50.300:FF:002125">
    <property type="entry name" value="ATP-dependent helicase HrpB"/>
    <property type="match status" value="1"/>
</dbReference>
<feature type="domain" description="Helicase C-terminal" evidence="7">
    <location>
        <begin position="207"/>
        <end position="379"/>
    </location>
</feature>
<dbReference type="NCBIfam" id="TIGR01970">
    <property type="entry name" value="DEAH_box_HrpB"/>
    <property type="match status" value="1"/>
</dbReference>
<dbReference type="SMART" id="SM00847">
    <property type="entry name" value="HA2"/>
    <property type="match status" value="1"/>
</dbReference>
<dbReference type="Pfam" id="PF00271">
    <property type="entry name" value="Helicase_C"/>
    <property type="match status" value="1"/>
</dbReference>
<dbReference type="SUPFAM" id="SSF52540">
    <property type="entry name" value="P-loop containing nucleoside triphosphate hydrolases"/>
    <property type="match status" value="1"/>
</dbReference>
<proteinExistence type="predicted"/>
<evidence type="ECO:0000256" key="1">
    <source>
        <dbReference type="ARBA" id="ARBA00022741"/>
    </source>
</evidence>
<dbReference type="AlphaFoldDB" id="A0A6L5X941"/>
<dbReference type="SMART" id="SM00487">
    <property type="entry name" value="DEXDc"/>
    <property type="match status" value="1"/>
</dbReference>
<evidence type="ECO:0000256" key="4">
    <source>
        <dbReference type="ARBA" id="ARBA00022840"/>
    </source>
</evidence>
<keyword evidence="9" id="KW-1185">Reference proteome</keyword>
<keyword evidence="4" id="KW-0067">ATP-binding</keyword>